<evidence type="ECO:0000256" key="1">
    <source>
        <dbReference type="SAM" id="Phobius"/>
    </source>
</evidence>
<dbReference type="Proteomes" id="UP000281771">
    <property type="component" value="Unassembled WGS sequence"/>
</dbReference>
<keyword evidence="1" id="KW-1133">Transmembrane helix</keyword>
<organism evidence="2 3">
    <name type="scientific">Streptococcus minor</name>
    <dbReference type="NCBI Taxonomy" id="229549"/>
    <lineage>
        <taxon>Bacteria</taxon>
        <taxon>Bacillati</taxon>
        <taxon>Bacillota</taxon>
        <taxon>Bacilli</taxon>
        <taxon>Lactobacillales</taxon>
        <taxon>Streptococcaceae</taxon>
        <taxon>Streptococcus</taxon>
    </lineage>
</organism>
<dbReference type="AlphaFoldDB" id="A0A3P1VBQ6"/>
<evidence type="ECO:0000313" key="3">
    <source>
        <dbReference type="Proteomes" id="UP000281771"/>
    </source>
</evidence>
<comment type="caution">
    <text evidence="2">The sequence shown here is derived from an EMBL/GenBank/DDBJ whole genome shotgun (WGS) entry which is preliminary data.</text>
</comment>
<keyword evidence="1" id="KW-0812">Transmembrane</keyword>
<accession>A0A3P1VBQ6</accession>
<dbReference type="RefSeq" id="WP_124777287.1">
    <property type="nucleotide sequence ID" value="NZ_RQZA01000006.1"/>
</dbReference>
<feature type="transmembrane region" description="Helical" evidence="1">
    <location>
        <begin position="7"/>
        <end position="26"/>
    </location>
</feature>
<dbReference type="EMBL" id="RQZA01000006">
    <property type="protein sequence ID" value="RRD31066.1"/>
    <property type="molecule type" value="Genomic_DNA"/>
</dbReference>
<protein>
    <submittedName>
        <fullName evidence="2">Uncharacterized protein</fullName>
    </submittedName>
</protein>
<keyword evidence="1" id="KW-0472">Membrane</keyword>
<reference evidence="2 3" key="1">
    <citation type="submission" date="2018-11" db="EMBL/GenBank/DDBJ databases">
        <title>Genomes From Bacteria Associated with the Canine Oral Cavity: a Test Case for Automated Genome-Based Taxonomic Assignment.</title>
        <authorList>
            <person name="Coil D.A."/>
            <person name="Jospin G."/>
            <person name="Darling A.E."/>
            <person name="Wallis C."/>
            <person name="Davis I.J."/>
            <person name="Harris S."/>
            <person name="Eisen J.A."/>
            <person name="Holcombe L.J."/>
            <person name="O'Flynn C."/>
        </authorList>
    </citation>
    <scope>NUCLEOTIDE SEQUENCE [LARGE SCALE GENOMIC DNA]</scope>
    <source>
        <strain evidence="2 3">OH4621_COT-116</strain>
    </source>
</reference>
<evidence type="ECO:0000313" key="2">
    <source>
        <dbReference type="EMBL" id="RRD31066.1"/>
    </source>
</evidence>
<keyword evidence="3" id="KW-1185">Reference proteome</keyword>
<sequence length="129" mass="15356">MRDLIELITILLGLVTLIFGILQYFWQKRFDEKLRVYKNYLEIVSLSTLSPDEQKEAKLAQKLILAKEELILFAPKQIVEQVGKIEPINFTENNEQKYLEYLKLINLMRLDLRRFNKKISEETLRKLLG</sequence>
<name>A0A3P1VBQ6_9STRE</name>
<gene>
    <name evidence="2" type="ORF">EII38_07245</name>
</gene>
<proteinExistence type="predicted"/>